<dbReference type="InterPro" id="IPR011006">
    <property type="entry name" value="CheY-like_superfamily"/>
</dbReference>
<dbReference type="InterPro" id="IPR001789">
    <property type="entry name" value="Sig_transdc_resp-reg_receiver"/>
</dbReference>
<feature type="modified residue" description="4-aspartylphosphate" evidence="6">
    <location>
        <position position="54"/>
    </location>
</feature>
<evidence type="ECO:0000256" key="5">
    <source>
        <dbReference type="ARBA" id="ARBA00023163"/>
    </source>
</evidence>
<dbReference type="Proteomes" id="UP001161691">
    <property type="component" value="Unassembled WGS sequence"/>
</dbReference>
<dbReference type="InterPro" id="IPR016032">
    <property type="entry name" value="Sig_transdc_resp-reg_C-effctor"/>
</dbReference>
<evidence type="ECO:0000256" key="2">
    <source>
        <dbReference type="ARBA" id="ARBA00023012"/>
    </source>
</evidence>
<feature type="domain" description="Response regulatory" evidence="8">
    <location>
        <begin position="5"/>
        <end position="118"/>
    </location>
</feature>
<proteinExistence type="predicted"/>
<reference evidence="10" key="1">
    <citation type="submission" date="2023-04" db="EMBL/GenBank/DDBJ databases">
        <title>Comparative genomic analysis of Cohnella hashimotonis sp. nov., isolated from the International Space Station.</title>
        <authorList>
            <person name="Venkateswaran K."/>
            <person name="Simpson A."/>
        </authorList>
    </citation>
    <scope>NUCLEOTIDE SEQUENCE</scope>
    <source>
        <strain evidence="10">F6_2S_P_1</strain>
    </source>
</reference>
<dbReference type="PROSITE" id="PS51755">
    <property type="entry name" value="OMPR_PHOB"/>
    <property type="match status" value="1"/>
</dbReference>
<dbReference type="InterPro" id="IPR039420">
    <property type="entry name" value="WalR-like"/>
</dbReference>
<dbReference type="SUPFAM" id="SSF52172">
    <property type="entry name" value="CheY-like"/>
    <property type="match status" value="1"/>
</dbReference>
<dbReference type="PANTHER" id="PTHR48111">
    <property type="entry name" value="REGULATOR OF RPOS"/>
    <property type="match status" value="1"/>
</dbReference>
<evidence type="ECO:0000256" key="1">
    <source>
        <dbReference type="ARBA" id="ARBA00022553"/>
    </source>
</evidence>
<dbReference type="Gene3D" id="6.10.250.690">
    <property type="match status" value="1"/>
</dbReference>
<dbReference type="Gene3D" id="3.40.50.2300">
    <property type="match status" value="1"/>
</dbReference>
<comment type="caution">
    <text evidence="10">The sequence shown here is derived from an EMBL/GenBank/DDBJ whole genome shotgun (WGS) entry which is preliminary data.</text>
</comment>
<feature type="DNA-binding region" description="OmpR/PhoB-type" evidence="7">
    <location>
        <begin position="134"/>
        <end position="234"/>
    </location>
</feature>
<organism evidence="10 11">
    <name type="scientific">Cohnella hashimotonis</name>
    <dbReference type="NCBI Taxonomy" id="2826895"/>
    <lineage>
        <taxon>Bacteria</taxon>
        <taxon>Bacillati</taxon>
        <taxon>Bacillota</taxon>
        <taxon>Bacilli</taxon>
        <taxon>Bacillales</taxon>
        <taxon>Paenibacillaceae</taxon>
        <taxon>Cohnella</taxon>
    </lineage>
</organism>
<dbReference type="SMART" id="SM00448">
    <property type="entry name" value="REC"/>
    <property type="match status" value="1"/>
</dbReference>
<evidence type="ECO:0000259" key="8">
    <source>
        <dbReference type="PROSITE" id="PS50110"/>
    </source>
</evidence>
<keyword evidence="11" id="KW-1185">Reference proteome</keyword>
<dbReference type="EMBL" id="JAGRPV010000001">
    <property type="protein sequence ID" value="MDI4649055.1"/>
    <property type="molecule type" value="Genomic_DNA"/>
</dbReference>
<dbReference type="SUPFAM" id="SSF46894">
    <property type="entry name" value="C-terminal effector domain of the bipartite response regulators"/>
    <property type="match status" value="1"/>
</dbReference>
<evidence type="ECO:0000256" key="7">
    <source>
        <dbReference type="PROSITE-ProRule" id="PRU01091"/>
    </source>
</evidence>
<keyword evidence="4 7" id="KW-0238">DNA-binding</keyword>
<dbReference type="Gene3D" id="1.10.10.10">
    <property type="entry name" value="Winged helix-like DNA-binding domain superfamily/Winged helix DNA-binding domain"/>
    <property type="match status" value="1"/>
</dbReference>
<feature type="domain" description="OmpR/PhoB-type" evidence="9">
    <location>
        <begin position="134"/>
        <end position="234"/>
    </location>
</feature>
<dbReference type="PROSITE" id="PS50110">
    <property type="entry name" value="RESPONSE_REGULATORY"/>
    <property type="match status" value="1"/>
</dbReference>
<keyword evidence="3" id="KW-0805">Transcription regulation</keyword>
<keyword evidence="1 6" id="KW-0597">Phosphoprotein</keyword>
<dbReference type="SMART" id="SM00862">
    <property type="entry name" value="Trans_reg_C"/>
    <property type="match status" value="1"/>
</dbReference>
<keyword evidence="2" id="KW-0902">Two-component regulatory system</keyword>
<evidence type="ECO:0000259" key="9">
    <source>
        <dbReference type="PROSITE" id="PS51755"/>
    </source>
</evidence>
<accession>A0ABT6TQL7</accession>
<dbReference type="CDD" id="cd00383">
    <property type="entry name" value="trans_reg_C"/>
    <property type="match status" value="1"/>
</dbReference>
<keyword evidence="5" id="KW-0804">Transcription</keyword>
<dbReference type="Pfam" id="PF00072">
    <property type="entry name" value="Response_reg"/>
    <property type="match status" value="1"/>
</dbReference>
<dbReference type="PANTHER" id="PTHR48111:SF40">
    <property type="entry name" value="PHOSPHATE REGULON TRANSCRIPTIONAL REGULATORY PROTEIN PHOB"/>
    <property type="match status" value="1"/>
</dbReference>
<dbReference type="RefSeq" id="WP_282911721.1">
    <property type="nucleotide sequence ID" value="NZ_JAGRPV010000001.1"/>
</dbReference>
<evidence type="ECO:0000256" key="3">
    <source>
        <dbReference type="ARBA" id="ARBA00023015"/>
    </source>
</evidence>
<dbReference type="InterPro" id="IPR036388">
    <property type="entry name" value="WH-like_DNA-bd_sf"/>
</dbReference>
<sequence>MPGETILLADDEADIGEILGLFLQTEGYRMKQAFSGAETVALVKELSPQLIVLDVLLPDTDGYELCKQLRMFTKAPILFLSCKDNELDRIIGLSVGGDDYIGKPFSPNEVLARIKAHLRRSKMYQGDDANKADQPRMVVSRSLKVDLKSHDVFVDGRPVELSVKEFQLLVCFMNHPRQVLTSEQLLRNVWGHKAETDSKTLHVHIGTLRKKIEADPAHPKHIVTLRGAGYKFCDEAEAV</sequence>
<dbReference type="Pfam" id="PF00486">
    <property type="entry name" value="Trans_reg_C"/>
    <property type="match status" value="1"/>
</dbReference>
<protein>
    <submittedName>
        <fullName evidence="10">Response regulator transcription factor</fullName>
    </submittedName>
</protein>
<dbReference type="InterPro" id="IPR001867">
    <property type="entry name" value="OmpR/PhoB-type_DNA-bd"/>
</dbReference>
<evidence type="ECO:0000256" key="4">
    <source>
        <dbReference type="ARBA" id="ARBA00023125"/>
    </source>
</evidence>
<evidence type="ECO:0000256" key="6">
    <source>
        <dbReference type="PROSITE-ProRule" id="PRU00169"/>
    </source>
</evidence>
<name>A0ABT6TQL7_9BACL</name>
<evidence type="ECO:0000313" key="11">
    <source>
        <dbReference type="Proteomes" id="UP001161691"/>
    </source>
</evidence>
<gene>
    <name evidence="10" type="ORF">KB449_29220</name>
</gene>
<evidence type="ECO:0000313" key="10">
    <source>
        <dbReference type="EMBL" id="MDI4649055.1"/>
    </source>
</evidence>